<evidence type="ECO:0000313" key="1">
    <source>
        <dbReference type="EMBL" id="SHN66195.1"/>
    </source>
</evidence>
<organism evidence="1 2">
    <name type="scientific">Desulfitobacterium chlororespirans DSM 11544</name>
    <dbReference type="NCBI Taxonomy" id="1121395"/>
    <lineage>
        <taxon>Bacteria</taxon>
        <taxon>Bacillati</taxon>
        <taxon>Bacillota</taxon>
        <taxon>Clostridia</taxon>
        <taxon>Eubacteriales</taxon>
        <taxon>Desulfitobacteriaceae</taxon>
        <taxon>Desulfitobacterium</taxon>
    </lineage>
</organism>
<evidence type="ECO:0008006" key="3">
    <source>
        <dbReference type="Google" id="ProtNLM"/>
    </source>
</evidence>
<dbReference type="Proteomes" id="UP000184010">
    <property type="component" value="Unassembled WGS sequence"/>
</dbReference>
<dbReference type="RefSeq" id="WP_072772121.1">
    <property type="nucleotide sequence ID" value="NZ_FRDN01000005.1"/>
</dbReference>
<sequence>MEFYQVDDVMKMLGISQSKAYGIIRDLNKELKAKGYIIINGKVPKIYFEERLYCSGSSKNSQKLKAAR</sequence>
<dbReference type="EMBL" id="FRDN01000005">
    <property type="protein sequence ID" value="SHN66195.1"/>
    <property type="molecule type" value="Genomic_DNA"/>
</dbReference>
<name>A0A1M7T683_9FIRM</name>
<dbReference type="STRING" id="1121395.SAMN02745215_01631"/>
<evidence type="ECO:0000313" key="2">
    <source>
        <dbReference type="Proteomes" id="UP000184010"/>
    </source>
</evidence>
<proteinExistence type="predicted"/>
<keyword evidence="2" id="KW-1185">Reference proteome</keyword>
<gene>
    <name evidence="1" type="ORF">SAMN02745215_01631</name>
</gene>
<protein>
    <recommendedName>
        <fullName evidence="3">ICEBs1 excisionase</fullName>
    </recommendedName>
</protein>
<accession>A0A1M7T683</accession>
<reference evidence="2" key="1">
    <citation type="submission" date="2016-12" db="EMBL/GenBank/DDBJ databases">
        <authorList>
            <person name="Varghese N."/>
            <person name="Submissions S."/>
        </authorList>
    </citation>
    <scope>NUCLEOTIDE SEQUENCE [LARGE SCALE GENOMIC DNA]</scope>
    <source>
        <strain evidence="2">DSM 11544</strain>
    </source>
</reference>
<dbReference type="AlphaFoldDB" id="A0A1M7T683"/>